<feature type="compositionally biased region" description="Acidic residues" evidence="1">
    <location>
        <begin position="77"/>
        <end position="87"/>
    </location>
</feature>
<proteinExistence type="predicted"/>
<feature type="signal peptide" evidence="2">
    <location>
        <begin position="1"/>
        <end position="40"/>
    </location>
</feature>
<evidence type="ECO:0000313" key="4">
    <source>
        <dbReference type="Proteomes" id="UP000735302"/>
    </source>
</evidence>
<evidence type="ECO:0000256" key="2">
    <source>
        <dbReference type="SAM" id="SignalP"/>
    </source>
</evidence>
<feature type="chain" id="PRO_5043663151" evidence="2">
    <location>
        <begin position="41"/>
        <end position="299"/>
    </location>
</feature>
<gene>
    <name evidence="3" type="ORF">PoB_002357700</name>
</gene>
<dbReference type="Proteomes" id="UP000735302">
    <property type="component" value="Unassembled WGS sequence"/>
</dbReference>
<feature type="compositionally biased region" description="Low complexity" evidence="1">
    <location>
        <begin position="225"/>
        <end position="238"/>
    </location>
</feature>
<evidence type="ECO:0000313" key="3">
    <source>
        <dbReference type="EMBL" id="GFN97071.1"/>
    </source>
</evidence>
<sequence length="299" mass="32376">MRVSVAGATFLSTDITKALATISVLVLLSCLSCQHSSVNGQWTRGWRSSSLAGRDQMSSSSRSRGLGSWRRGMLGGEDAEEWQEEMEERGGMRGGMGEFMHQSTGDGSMGGSSAEGGMEEMPSWLQYLRSLLRSRIQMWRQYREQLEQQQQQQQSQQQQQQQQPQEIPPSQPQTMSSPNSPSVLPDASFGPQGSPLGSQPVSRLGRPPMPTVPQSQSLPVPPEASPTTSSTTGGATSEVIDLNMSVDDDVRPAGGFALKMWLCDQEGGVCAYQCENPSDTIDTVDCGSGPQGKLYCCDQ</sequence>
<reference evidence="3 4" key="1">
    <citation type="journal article" date="2021" name="Elife">
        <title>Chloroplast acquisition without the gene transfer in kleptoplastic sea slugs, Plakobranchus ocellatus.</title>
        <authorList>
            <person name="Maeda T."/>
            <person name="Takahashi S."/>
            <person name="Yoshida T."/>
            <person name="Shimamura S."/>
            <person name="Takaki Y."/>
            <person name="Nagai Y."/>
            <person name="Toyoda A."/>
            <person name="Suzuki Y."/>
            <person name="Arimoto A."/>
            <person name="Ishii H."/>
            <person name="Satoh N."/>
            <person name="Nishiyama T."/>
            <person name="Hasebe M."/>
            <person name="Maruyama T."/>
            <person name="Minagawa J."/>
            <person name="Obokata J."/>
            <person name="Shigenobu S."/>
        </authorList>
    </citation>
    <scope>NUCLEOTIDE SEQUENCE [LARGE SCALE GENOMIC DNA]</scope>
</reference>
<dbReference type="PROSITE" id="PS51257">
    <property type="entry name" value="PROKAR_LIPOPROTEIN"/>
    <property type="match status" value="1"/>
</dbReference>
<accession>A0AAV3ZRC5</accession>
<evidence type="ECO:0000256" key="1">
    <source>
        <dbReference type="SAM" id="MobiDB-lite"/>
    </source>
</evidence>
<feature type="region of interest" description="Disordered" evidence="1">
    <location>
        <begin position="150"/>
        <end position="238"/>
    </location>
</feature>
<dbReference type="AlphaFoldDB" id="A0AAV3ZRC5"/>
<comment type="caution">
    <text evidence="3">The sequence shown here is derived from an EMBL/GenBank/DDBJ whole genome shotgun (WGS) entry which is preliminary data.</text>
</comment>
<keyword evidence="2" id="KW-0732">Signal</keyword>
<name>A0AAV3ZRC5_9GAST</name>
<protein>
    <submittedName>
        <fullName evidence="3">Uncharacterized protein</fullName>
    </submittedName>
</protein>
<dbReference type="EMBL" id="BLXT01002730">
    <property type="protein sequence ID" value="GFN97071.1"/>
    <property type="molecule type" value="Genomic_DNA"/>
</dbReference>
<feature type="region of interest" description="Disordered" evidence="1">
    <location>
        <begin position="49"/>
        <end position="117"/>
    </location>
</feature>
<organism evidence="3 4">
    <name type="scientific">Plakobranchus ocellatus</name>
    <dbReference type="NCBI Taxonomy" id="259542"/>
    <lineage>
        <taxon>Eukaryota</taxon>
        <taxon>Metazoa</taxon>
        <taxon>Spiralia</taxon>
        <taxon>Lophotrochozoa</taxon>
        <taxon>Mollusca</taxon>
        <taxon>Gastropoda</taxon>
        <taxon>Heterobranchia</taxon>
        <taxon>Euthyneura</taxon>
        <taxon>Panpulmonata</taxon>
        <taxon>Sacoglossa</taxon>
        <taxon>Placobranchoidea</taxon>
        <taxon>Plakobranchidae</taxon>
        <taxon>Plakobranchus</taxon>
    </lineage>
</organism>
<keyword evidence="4" id="KW-1185">Reference proteome</keyword>
<feature type="compositionally biased region" description="Low complexity" evidence="1">
    <location>
        <begin position="53"/>
        <end position="72"/>
    </location>
</feature>
<feature type="compositionally biased region" description="Low complexity" evidence="1">
    <location>
        <begin position="150"/>
        <end position="165"/>
    </location>
</feature>